<organism evidence="1 2">
    <name type="scientific">Bauhinia variegata</name>
    <name type="common">Purple orchid tree</name>
    <name type="synonym">Phanera variegata</name>
    <dbReference type="NCBI Taxonomy" id="167791"/>
    <lineage>
        <taxon>Eukaryota</taxon>
        <taxon>Viridiplantae</taxon>
        <taxon>Streptophyta</taxon>
        <taxon>Embryophyta</taxon>
        <taxon>Tracheophyta</taxon>
        <taxon>Spermatophyta</taxon>
        <taxon>Magnoliopsida</taxon>
        <taxon>eudicotyledons</taxon>
        <taxon>Gunneridae</taxon>
        <taxon>Pentapetalae</taxon>
        <taxon>rosids</taxon>
        <taxon>fabids</taxon>
        <taxon>Fabales</taxon>
        <taxon>Fabaceae</taxon>
        <taxon>Cercidoideae</taxon>
        <taxon>Cercideae</taxon>
        <taxon>Bauhiniinae</taxon>
        <taxon>Bauhinia</taxon>
    </lineage>
</organism>
<comment type="caution">
    <text evidence="1">The sequence shown here is derived from an EMBL/GenBank/DDBJ whole genome shotgun (WGS) entry which is preliminary data.</text>
</comment>
<evidence type="ECO:0000313" key="2">
    <source>
        <dbReference type="Proteomes" id="UP000828941"/>
    </source>
</evidence>
<accession>A0ACB9LTH6</accession>
<dbReference type="EMBL" id="CM039436">
    <property type="protein sequence ID" value="KAI4314328.1"/>
    <property type="molecule type" value="Genomic_DNA"/>
</dbReference>
<keyword evidence="2" id="KW-1185">Reference proteome</keyword>
<protein>
    <submittedName>
        <fullName evidence="1">Uncharacterized protein</fullName>
    </submittedName>
</protein>
<gene>
    <name evidence="1" type="ORF">L6164_027248</name>
</gene>
<sequence length="290" mass="32251">MNSNMQALIDSRLPSDSDEFAEISGKFAEDLRAKLKIEEGNLGSEVVVEEKFVVHADEEYEREGEEEEEEEEFSFIVTNPDGSPISAEEVFDNGQIRPMFPLFNRDLLLIDGVHDGSSDLQPPVRKYFVQQPGLSSSSSSSSESEEEPEGPCCEWSGKAVAANSSERCKKSNSTGFSKIWRFRDLVRRSSSDGKDAFVFLNAPASNNSSSEAEKWKVKPEKDNSGEAKSVGVRKVKAPSGVKGKTTPSAQEKHYVSNRAKKESDKRRSYLPYRVGFFANVNGMSRNVHPF</sequence>
<name>A0ACB9LTH6_BAUVA</name>
<dbReference type="Proteomes" id="UP000828941">
    <property type="component" value="Chromosome 11"/>
</dbReference>
<evidence type="ECO:0000313" key="1">
    <source>
        <dbReference type="EMBL" id="KAI4314328.1"/>
    </source>
</evidence>
<reference evidence="1 2" key="1">
    <citation type="journal article" date="2022" name="DNA Res.">
        <title>Chromosomal-level genome assembly of the orchid tree Bauhinia variegata (Leguminosae; Cercidoideae) supports the allotetraploid origin hypothesis of Bauhinia.</title>
        <authorList>
            <person name="Zhong Y."/>
            <person name="Chen Y."/>
            <person name="Zheng D."/>
            <person name="Pang J."/>
            <person name="Liu Y."/>
            <person name="Luo S."/>
            <person name="Meng S."/>
            <person name="Qian L."/>
            <person name="Wei D."/>
            <person name="Dai S."/>
            <person name="Zhou R."/>
        </authorList>
    </citation>
    <scope>NUCLEOTIDE SEQUENCE [LARGE SCALE GENOMIC DNA]</scope>
    <source>
        <strain evidence="1">BV-YZ2020</strain>
    </source>
</reference>
<proteinExistence type="predicted"/>